<dbReference type="AlphaFoldDB" id="A0A395IZR1"/>
<feature type="region of interest" description="Disordered" evidence="1">
    <location>
        <begin position="101"/>
        <end position="193"/>
    </location>
</feature>
<dbReference type="Proteomes" id="UP000249056">
    <property type="component" value="Unassembled WGS sequence"/>
</dbReference>
<accession>A0A395IZR1</accession>
<sequence length="193" mass="21301">MRLRSGLNLEARESESEIRSQPSGASGTRTDMEEHNFTDFSSNRAEIGSPRRSSGSSLEYVTSPHQSSNGDSRPGSLPSTQCGEYQTTSYRAIAPATYHHATYSTPSSSSYQTPYSESSIQTSYPTTTSAQQYTNKTLPEFSHHPYLQPYTTSSQESINSSPPYPNPPPPAVPTPPPPPHNRYPPFYTSQYTH</sequence>
<organism evidence="2 3">
    <name type="scientific">Monilinia fructigena</name>
    <dbReference type="NCBI Taxonomy" id="38457"/>
    <lineage>
        <taxon>Eukaryota</taxon>
        <taxon>Fungi</taxon>
        <taxon>Dikarya</taxon>
        <taxon>Ascomycota</taxon>
        <taxon>Pezizomycotina</taxon>
        <taxon>Leotiomycetes</taxon>
        <taxon>Helotiales</taxon>
        <taxon>Sclerotiniaceae</taxon>
        <taxon>Monilinia</taxon>
    </lineage>
</organism>
<evidence type="ECO:0000256" key="1">
    <source>
        <dbReference type="SAM" id="MobiDB-lite"/>
    </source>
</evidence>
<evidence type="ECO:0000313" key="3">
    <source>
        <dbReference type="Proteomes" id="UP000249056"/>
    </source>
</evidence>
<gene>
    <name evidence="2" type="ORF">DID88_005400</name>
</gene>
<name>A0A395IZR1_9HELO</name>
<evidence type="ECO:0000313" key="2">
    <source>
        <dbReference type="EMBL" id="RAL65732.1"/>
    </source>
</evidence>
<keyword evidence="3" id="KW-1185">Reference proteome</keyword>
<feature type="compositionally biased region" description="Polar residues" evidence="1">
    <location>
        <begin position="19"/>
        <end position="29"/>
    </location>
</feature>
<feature type="compositionally biased region" description="Pro residues" evidence="1">
    <location>
        <begin position="162"/>
        <end position="182"/>
    </location>
</feature>
<dbReference type="OrthoDB" id="3560689at2759"/>
<feature type="compositionally biased region" description="Low complexity" evidence="1">
    <location>
        <begin position="102"/>
        <end position="119"/>
    </location>
</feature>
<comment type="caution">
    <text evidence="2">The sequence shown here is derived from an EMBL/GenBank/DDBJ whole genome shotgun (WGS) entry which is preliminary data.</text>
</comment>
<feature type="compositionally biased region" description="Polar residues" evidence="1">
    <location>
        <begin position="120"/>
        <end position="137"/>
    </location>
</feature>
<reference evidence="2 3" key="1">
    <citation type="submission" date="2018-06" db="EMBL/GenBank/DDBJ databases">
        <title>Genome Sequence of the Brown Rot Fungal Pathogen Monilinia fructigena.</title>
        <authorList>
            <person name="Landi L."/>
            <person name="De Miccolis Angelini R.M."/>
            <person name="Pollastro S."/>
            <person name="Abate D."/>
            <person name="Faretra F."/>
            <person name="Romanazzi G."/>
        </authorList>
    </citation>
    <scope>NUCLEOTIDE SEQUENCE [LARGE SCALE GENOMIC DNA]</scope>
    <source>
        <strain evidence="2 3">Mfrg269</strain>
    </source>
</reference>
<feature type="compositionally biased region" description="Polar residues" evidence="1">
    <location>
        <begin position="51"/>
        <end position="84"/>
    </location>
</feature>
<dbReference type="EMBL" id="QKRW01000009">
    <property type="protein sequence ID" value="RAL65732.1"/>
    <property type="molecule type" value="Genomic_DNA"/>
</dbReference>
<protein>
    <submittedName>
        <fullName evidence="2">Uncharacterized protein</fullName>
    </submittedName>
</protein>
<proteinExistence type="predicted"/>
<feature type="compositionally biased region" description="Polar residues" evidence="1">
    <location>
        <begin position="149"/>
        <end position="161"/>
    </location>
</feature>
<feature type="region of interest" description="Disordered" evidence="1">
    <location>
        <begin position="1"/>
        <end position="84"/>
    </location>
</feature>